<evidence type="ECO:0000256" key="2">
    <source>
        <dbReference type="SAM" id="MobiDB-lite"/>
    </source>
</evidence>
<dbReference type="InterPro" id="IPR013325">
    <property type="entry name" value="RNA_pol_sigma_r2"/>
</dbReference>
<keyword evidence="4" id="KW-1185">Reference proteome</keyword>
<gene>
    <name evidence="3" type="ORF">ACHAWU_009875</name>
</gene>
<dbReference type="PANTHER" id="PTHR30603">
    <property type="entry name" value="RNA POLYMERASE SIGMA FACTOR RPO"/>
    <property type="match status" value="1"/>
</dbReference>
<protein>
    <submittedName>
        <fullName evidence="3">Uncharacterized protein</fullName>
    </submittedName>
</protein>
<feature type="region of interest" description="Disordered" evidence="2">
    <location>
        <begin position="53"/>
        <end position="86"/>
    </location>
</feature>
<evidence type="ECO:0000256" key="1">
    <source>
        <dbReference type="ARBA" id="ARBA00007788"/>
    </source>
</evidence>
<feature type="compositionally biased region" description="Basic residues" evidence="2">
    <location>
        <begin position="8"/>
        <end position="19"/>
    </location>
</feature>
<dbReference type="SUPFAM" id="SSF88946">
    <property type="entry name" value="Sigma2 domain of RNA polymerase sigma factors"/>
    <property type="match status" value="1"/>
</dbReference>
<evidence type="ECO:0000313" key="3">
    <source>
        <dbReference type="EMBL" id="KAL3756481.1"/>
    </source>
</evidence>
<feature type="compositionally biased region" description="Low complexity" evidence="2">
    <location>
        <begin position="59"/>
        <end position="69"/>
    </location>
</feature>
<dbReference type="PANTHER" id="PTHR30603:SF47">
    <property type="entry name" value="RNA POLYMERASE SIGMA FACTOR SIGD, CHLOROPLASTIC"/>
    <property type="match status" value="1"/>
</dbReference>
<reference evidence="3 4" key="1">
    <citation type="submission" date="2024-10" db="EMBL/GenBank/DDBJ databases">
        <title>Updated reference genomes for cyclostephanoid diatoms.</title>
        <authorList>
            <person name="Roberts W.R."/>
            <person name="Alverson A.J."/>
        </authorList>
    </citation>
    <scope>NUCLEOTIDE SEQUENCE [LARGE SCALE GENOMIC DNA]</scope>
    <source>
        <strain evidence="3 4">AJA232-27</strain>
    </source>
</reference>
<evidence type="ECO:0000313" key="4">
    <source>
        <dbReference type="Proteomes" id="UP001530293"/>
    </source>
</evidence>
<sequence length="524" mass="57091">MSASIRRSERRRKNSRRRTAAASVLAASVAVFGIGSSSSVDAFATLSSSLTGQSSYAHSMSMSPTTTMTTRRRSDTMVSRDDAEAPSMRLMATTATTNSTPSSSSSLPRLSRRQEISLLRRMRDHPSHSEESQSARQLLLVHNLPLVQSIVTKLMRTRGMGAVGKMEGSVSQHKPGQNQMSLAREDLVHEGTIGLAEAIDKYDLAFAQTEDVEVGVGLEGGGAARLGTYATYWIRARVIRAMQRGEHSLLRFPEHAVQASHRLVKAARDLGLAWDDVALMAEQPHANVHERNRDAGETVDGSMTDFVLQSKLREKLRAAAGIATDGLFRDAVRVRSMSRAGSTTQLEPWMLYPSASSDLASTAADGIAIDDDLLGQEHIVETLSKFLVPREVEVLSLRYGLFAPSLSSEVSSDVTKEANLPSQPAVRTRAVYRDYEAEAEEELFGPGGMLSHYSATPNSVDDIKSSTKASIGQIAPSLLPFREIGRRMEFSAEYCRRTCSAALVKLARAAEEGRLAESDFLLGW</sequence>
<dbReference type="EMBL" id="JALLBG020000303">
    <property type="protein sequence ID" value="KAL3756481.1"/>
    <property type="molecule type" value="Genomic_DNA"/>
</dbReference>
<comment type="similarity">
    <text evidence="1">Belongs to the sigma-70 factor family.</text>
</comment>
<proteinExistence type="inferred from homology"/>
<feature type="compositionally biased region" description="Basic and acidic residues" evidence="2">
    <location>
        <begin position="72"/>
        <end position="83"/>
    </location>
</feature>
<dbReference type="Proteomes" id="UP001530293">
    <property type="component" value="Unassembled WGS sequence"/>
</dbReference>
<organism evidence="3 4">
    <name type="scientific">Discostella pseudostelligera</name>
    <dbReference type="NCBI Taxonomy" id="259834"/>
    <lineage>
        <taxon>Eukaryota</taxon>
        <taxon>Sar</taxon>
        <taxon>Stramenopiles</taxon>
        <taxon>Ochrophyta</taxon>
        <taxon>Bacillariophyta</taxon>
        <taxon>Coscinodiscophyceae</taxon>
        <taxon>Thalassiosirophycidae</taxon>
        <taxon>Stephanodiscales</taxon>
        <taxon>Stephanodiscaceae</taxon>
        <taxon>Discostella</taxon>
    </lineage>
</organism>
<accession>A0ABD3LXM9</accession>
<comment type="caution">
    <text evidence="3">The sequence shown here is derived from an EMBL/GenBank/DDBJ whole genome shotgun (WGS) entry which is preliminary data.</text>
</comment>
<dbReference type="Gene3D" id="1.20.120.1810">
    <property type="match status" value="1"/>
</dbReference>
<dbReference type="InterPro" id="IPR050239">
    <property type="entry name" value="Sigma-70_RNA_pol_init_factors"/>
</dbReference>
<dbReference type="AlphaFoldDB" id="A0ABD3LXM9"/>
<feature type="region of interest" description="Disordered" evidence="2">
    <location>
        <begin position="1"/>
        <end position="20"/>
    </location>
</feature>
<name>A0ABD3LXM9_9STRA</name>